<dbReference type="PROSITE" id="PS51192">
    <property type="entry name" value="HELICASE_ATP_BIND_1"/>
    <property type="match status" value="1"/>
</dbReference>
<dbReference type="OrthoDB" id="9759819at2"/>
<name>Q2RYX5_SALRD</name>
<keyword evidence="5" id="KW-0347">Helicase</keyword>
<dbReference type="HOGENOM" id="CLU_469200_0_0_10"/>
<feature type="chain" id="PRO_5004214691" evidence="2">
    <location>
        <begin position="38"/>
        <end position="610"/>
    </location>
</feature>
<evidence type="ECO:0000259" key="4">
    <source>
        <dbReference type="PROSITE" id="PS51194"/>
    </source>
</evidence>
<dbReference type="Pfam" id="PF04851">
    <property type="entry name" value="ResIII"/>
    <property type="match status" value="1"/>
</dbReference>
<dbReference type="InterPro" id="IPR001650">
    <property type="entry name" value="Helicase_C-like"/>
</dbReference>
<dbReference type="GO" id="GO:0005829">
    <property type="term" value="C:cytosol"/>
    <property type="evidence" value="ECO:0007669"/>
    <property type="project" value="TreeGrafter"/>
</dbReference>
<dbReference type="Gene3D" id="3.40.50.300">
    <property type="entry name" value="P-loop containing nucleotide triphosphate hydrolases"/>
    <property type="match status" value="2"/>
</dbReference>
<keyword evidence="5" id="KW-0378">Hydrolase</keyword>
<dbReference type="AlphaFoldDB" id="Q2RYX5"/>
<evidence type="ECO:0000313" key="5">
    <source>
        <dbReference type="EMBL" id="ABC45810.1"/>
    </source>
</evidence>
<dbReference type="PROSITE" id="PS51194">
    <property type="entry name" value="HELICASE_CTER"/>
    <property type="match status" value="1"/>
</dbReference>
<feature type="region of interest" description="Disordered" evidence="1">
    <location>
        <begin position="472"/>
        <end position="501"/>
    </location>
</feature>
<proteinExistence type="predicted"/>
<evidence type="ECO:0000256" key="2">
    <source>
        <dbReference type="SAM" id="SignalP"/>
    </source>
</evidence>
<evidence type="ECO:0000313" key="6">
    <source>
        <dbReference type="Proteomes" id="UP000008674"/>
    </source>
</evidence>
<keyword evidence="6" id="KW-1185">Reference proteome</keyword>
<dbReference type="Pfam" id="PF00271">
    <property type="entry name" value="Helicase_C"/>
    <property type="match status" value="1"/>
</dbReference>
<dbReference type="GO" id="GO:0016787">
    <property type="term" value="F:hydrolase activity"/>
    <property type="evidence" value="ECO:0007669"/>
    <property type="project" value="InterPro"/>
</dbReference>
<feature type="domain" description="Helicase ATP-binding" evidence="3">
    <location>
        <begin position="64"/>
        <end position="232"/>
    </location>
</feature>
<dbReference type="InterPro" id="IPR027417">
    <property type="entry name" value="P-loop_NTPase"/>
</dbReference>
<dbReference type="SMART" id="SM00490">
    <property type="entry name" value="HELICc"/>
    <property type="match status" value="1"/>
</dbReference>
<feature type="signal peptide" evidence="2">
    <location>
        <begin position="1"/>
        <end position="37"/>
    </location>
</feature>
<dbReference type="SMART" id="SM00487">
    <property type="entry name" value="DEXDc"/>
    <property type="match status" value="1"/>
</dbReference>
<keyword evidence="2" id="KW-0732">Signal</keyword>
<evidence type="ECO:0000259" key="3">
    <source>
        <dbReference type="PROSITE" id="PS51192"/>
    </source>
</evidence>
<dbReference type="PANTHER" id="PTHR47396">
    <property type="entry name" value="TYPE I RESTRICTION ENZYME ECOKI R PROTEIN"/>
    <property type="match status" value="1"/>
</dbReference>
<dbReference type="STRING" id="309807.SRU_2764"/>
<dbReference type="PANTHER" id="PTHR47396:SF1">
    <property type="entry name" value="ATP-DEPENDENT HELICASE IRC3-RELATED"/>
    <property type="match status" value="1"/>
</dbReference>
<dbReference type="KEGG" id="sru:SRU_2764"/>
<dbReference type="EMBL" id="CP000159">
    <property type="protein sequence ID" value="ABC45810.1"/>
    <property type="molecule type" value="Genomic_DNA"/>
</dbReference>
<organism evidence="5 6">
    <name type="scientific">Salinibacter ruber (strain DSM 13855 / M31)</name>
    <dbReference type="NCBI Taxonomy" id="309807"/>
    <lineage>
        <taxon>Bacteria</taxon>
        <taxon>Pseudomonadati</taxon>
        <taxon>Rhodothermota</taxon>
        <taxon>Rhodothermia</taxon>
        <taxon>Rhodothermales</taxon>
        <taxon>Salinibacteraceae</taxon>
        <taxon>Salinibacter</taxon>
    </lineage>
</organism>
<dbReference type="GO" id="GO:0003677">
    <property type="term" value="F:DNA binding"/>
    <property type="evidence" value="ECO:0007669"/>
    <property type="project" value="InterPro"/>
</dbReference>
<dbReference type="SUPFAM" id="SSF52540">
    <property type="entry name" value="P-loop containing nucleoside triphosphate hydrolases"/>
    <property type="match status" value="2"/>
</dbReference>
<feature type="domain" description="Helicase C-terminal" evidence="4">
    <location>
        <begin position="319"/>
        <end position="489"/>
    </location>
</feature>
<dbReference type="GO" id="GO:0004386">
    <property type="term" value="F:helicase activity"/>
    <property type="evidence" value="ECO:0007669"/>
    <property type="project" value="UniProtKB-KW"/>
</dbReference>
<dbReference type="EnsemblBacteria" id="ABC45810">
    <property type="protein sequence ID" value="ABC45810"/>
    <property type="gene ID" value="SRU_2764"/>
</dbReference>
<reference evidence="5 6" key="1">
    <citation type="journal article" date="2005" name="Proc. Natl. Acad. Sci. U.S.A.">
        <title>The genome of Salinibacter ruber: convergence and gene exchange among hyperhalophilic bacteria and archaea.</title>
        <authorList>
            <person name="Mongodin E.F."/>
            <person name="Nelson K.E."/>
            <person name="Daugherty S."/>
            <person name="Deboy R.T."/>
            <person name="Wister J."/>
            <person name="Khouri H."/>
            <person name="Weidman J."/>
            <person name="Walsh D.A."/>
            <person name="Papke R.T."/>
            <person name="Sanchez Perez G."/>
            <person name="Sharma A.K."/>
            <person name="Nesbo C.L."/>
            <person name="MacLeod D."/>
            <person name="Bapteste E."/>
            <person name="Doolittle W.F."/>
            <person name="Charlebois R.L."/>
            <person name="Legault B."/>
            <person name="Rodriguez-Valera F."/>
        </authorList>
    </citation>
    <scope>NUCLEOTIDE SEQUENCE [LARGE SCALE GENOMIC DNA]</scope>
    <source>
        <strain evidence="6">DSM 13855 / CECT 5946 / M31</strain>
    </source>
</reference>
<gene>
    <name evidence="5" type="ordered locus">SRU_2764</name>
</gene>
<dbReference type="InterPro" id="IPR050742">
    <property type="entry name" value="Helicase_Restrict-Modif_Enz"/>
</dbReference>
<dbReference type="GO" id="GO:0005524">
    <property type="term" value="F:ATP binding"/>
    <property type="evidence" value="ECO:0007669"/>
    <property type="project" value="InterPro"/>
</dbReference>
<keyword evidence="5" id="KW-0547">Nucleotide-binding</keyword>
<dbReference type="InterPro" id="IPR006935">
    <property type="entry name" value="Helicase/UvrB_N"/>
</dbReference>
<dbReference type="Proteomes" id="UP000008674">
    <property type="component" value="Chromosome"/>
</dbReference>
<evidence type="ECO:0000256" key="1">
    <source>
        <dbReference type="SAM" id="MobiDB-lite"/>
    </source>
</evidence>
<protein>
    <submittedName>
        <fullName evidence="5">Helicase conserved C-terminal domain protein</fullName>
    </submittedName>
</protein>
<feature type="compositionally biased region" description="Basic and acidic residues" evidence="1">
    <location>
        <begin position="472"/>
        <end position="495"/>
    </location>
</feature>
<dbReference type="InterPro" id="IPR014001">
    <property type="entry name" value="Helicase_ATP-bd"/>
</dbReference>
<accession>Q2RYX5</accession>
<dbReference type="eggNOG" id="COG1061">
    <property type="taxonomic scope" value="Bacteria"/>
</dbReference>
<keyword evidence="5" id="KW-0067">ATP-binding</keyword>
<sequence length="610" mass="68566">MTCTLGAVSVPGPSPRSPRRSICCLAAPLMSVSSVSAADLPGLDPAEDFSFRDGQLAFLAKLARAYQEGRTDHLGVFVPGYGKTLTALASFAVARAMGVSDTLVVFVPRSNLQEQYADADEMARMLRWIGAPRMPFCVADADRVFVKNPEIPIVIATYQYACGESGNRDLQRYCNQGAPLFVLDEIHHLPEEGTWSQAVGRLPYDSLIGLSGTPLRSDGQPLFGVPHDVVTGDDGREQLHYRALHEVSLRDAHAEGQILKRIEAHVIDYNITMVEEDTGEEVEVSLGELKDEVGRDTSHLDRYFARRSLRFHDVYLDTLLGPAVGRLQKKRAGQIGAEDGRNHQMLVTCMSNRHAADVLDFMERRYGWLSATRIGQDVPRDEREERLEAYRQGEVDVMVQVDMIGEGTDIKTISVIAKLDLVSARSKTLQQIFRGMRYYDAWDEDANVCDVFTSGDLGLSETLAWMTREVQEGLRRRTEEGTSPEKSEQTDDRSEWALTGVNEGEIETHRLELEDNGRDSNLQVQRQPFEESGSDTLDLSAQEEELRQECSELATRVAYALQNRGMDVHMRDVHAKAKDRFRKAQSDMSLKLLKRKKKWLKRCLRSKRLV</sequence>